<name>A0A448WVY3_9PLAT</name>
<evidence type="ECO:0000313" key="3">
    <source>
        <dbReference type="Proteomes" id="UP000784294"/>
    </source>
</evidence>
<dbReference type="AlphaFoldDB" id="A0A448WVY3"/>
<evidence type="ECO:0000256" key="1">
    <source>
        <dbReference type="SAM" id="MobiDB-lite"/>
    </source>
</evidence>
<reference evidence="2" key="1">
    <citation type="submission" date="2018-11" db="EMBL/GenBank/DDBJ databases">
        <authorList>
            <consortium name="Pathogen Informatics"/>
        </authorList>
    </citation>
    <scope>NUCLEOTIDE SEQUENCE</scope>
</reference>
<dbReference type="Proteomes" id="UP000784294">
    <property type="component" value="Unassembled WGS sequence"/>
</dbReference>
<protein>
    <submittedName>
        <fullName evidence="2">Uncharacterized protein</fullName>
    </submittedName>
</protein>
<keyword evidence="3" id="KW-1185">Reference proteome</keyword>
<evidence type="ECO:0000313" key="2">
    <source>
        <dbReference type="EMBL" id="VEL21485.1"/>
    </source>
</evidence>
<feature type="region of interest" description="Disordered" evidence="1">
    <location>
        <begin position="1"/>
        <end position="21"/>
    </location>
</feature>
<gene>
    <name evidence="2" type="ORF">PXEA_LOCUS14925</name>
</gene>
<sequence length="126" mass="14010">MRTCVSTSAAGLAAQERSGDQTTGPVLGILLASVPFQKAANGARLECERYHGAISEQYVVVREAAWSSPIEAKQYMHVEKVNKHTEGSDNLNQLKHTYPHADRVNYHTPNQAYIHWPNDAYECKLA</sequence>
<organism evidence="2 3">
    <name type="scientific">Protopolystoma xenopodis</name>
    <dbReference type="NCBI Taxonomy" id="117903"/>
    <lineage>
        <taxon>Eukaryota</taxon>
        <taxon>Metazoa</taxon>
        <taxon>Spiralia</taxon>
        <taxon>Lophotrochozoa</taxon>
        <taxon>Platyhelminthes</taxon>
        <taxon>Monogenea</taxon>
        <taxon>Polyopisthocotylea</taxon>
        <taxon>Polystomatidea</taxon>
        <taxon>Polystomatidae</taxon>
        <taxon>Protopolystoma</taxon>
    </lineage>
</organism>
<dbReference type="EMBL" id="CAAALY010051534">
    <property type="protein sequence ID" value="VEL21485.1"/>
    <property type="molecule type" value="Genomic_DNA"/>
</dbReference>
<accession>A0A448WVY3</accession>
<proteinExistence type="predicted"/>
<comment type="caution">
    <text evidence="2">The sequence shown here is derived from an EMBL/GenBank/DDBJ whole genome shotgun (WGS) entry which is preliminary data.</text>
</comment>